<name>A0A8J5QFP2_9ASCO</name>
<dbReference type="GeneID" id="73472564"/>
<feature type="transmembrane region" description="Helical" evidence="12">
    <location>
        <begin position="139"/>
        <end position="158"/>
    </location>
</feature>
<feature type="transmembrane region" description="Helical" evidence="12">
    <location>
        <begin position="326"/>
        <end position="345"/>
    </location>
</feature>
<dbReference type="GO" id="GO:0005789">
    <property type="term" value="C:endoplasmic reticulum membrane"/>
    <property type="evidence" value="ECO:0007669"/>
    <property type="project" value="UniProtKB-SubCell"/>
</dbReference>
<evidence type="ECO:0000256" key="1">
    <source>
        <dbReference type="ARBA" id="ARBA00004477"/>
    </source>
</evidence>
<feature type="chain" id="PRO_5035316583" description="GPI mannosyltransferase 2" evidence="13">
    <location>
        <begin position="26"/>
        <end position="402"/>
    </location>
</feature>
<evidence type="ECO:0000313" key="15">
    <source>
        <dbReference type="Proteomes" id="UP000694255"/>
    </source>
</evidence>
<keyword evidence="7 12" id="KW-0808">Transferase</keyword>
<evidence type="ECO:0000256" key="5">
    <source>
        <dbReference type="ARBA" id="ARBA00022502"/>
    </source>
</evidence>
<evidence type="ECO:0000256" key="4">
    <source>
        <dbReference type="ARBA" id="ARBA00013795"/>
    </source>
</evidence>
<dbReference type="UniPathway" id="UPA00196"/>
<evidence type="ECO:0000256" key="9">
    <source>
        <dbReference type="ARBA" id="ARBA00022824"/>
    </source>
</evidence>
<comment type="pathway">
    <text evidence="2 12">Glycolipid biosynthesis; glycosylphosphatidylinositol-anchor biosynthesis.</text>
</comment>
<comment type="subcellular location">
    <subcellularLocation>
        <location evidence="1 12">Endoplasmic reticulum membrane</location>
        <topology evidence="1 12">Multi-pass membrane protein</topology>
    </subcellularLocation>
</comment>
<keyword evidence="8 12" id="KW-0812">Transmembrane</keyword>
<keyword evidence="6 12" id="KW-0328">Glycosyltransferase</keyword>
<dbReference type="AlphaFoldDB" id="A0A8J5QFP2"/>
<dbReference type="InterPro" id="IPR007315">
    <property type="entry name" value="PIG-V/Gpi18"/>
</dbReference>
<dbReference type="GO" id="GO:0006506">
    <property type="term" value="P:GPI anchor biosynthetic process"/>
    <property type="evidence" value="ECO:0007669"/>
    <property type="project" value="UniProtKB-UniPathway"/>
</dbReference>
<organism evidence="14 15">
    <name type="scientific">[Candida] subhashii</name>
    <dbReference type="NCBI Taxonomy" id="561895"/>
    <lineage>
        <taxon>Eukaryota</taxon>
        <taxon>Fungi</taxon>
        <taxon>Dikarya</taxon>
        <taxon>Ascomycota</taxon>
        <taxon>Saccharomycotina</taxon>
        <taxon>Pichiomycetes</taxon>
        <taxon>Debaryomycetaceae</taxon>
        <taxon>Spathaspora</taxon>
    </lineage>
</organism>
<dbReference type="GO" id="GO:0004376">
    <property type="term" value="F:GPI mannosyltransferase activity"/>
    <property type="evidence" value="ECO:0007669"/>
    <property type="project" value="InterPro"/>
</dbReference>
<evidence type="ECO:0000256" key="3">
    <source>
        <dbReference type="ARBA" id="ARBA00008698"/>
    </source>
</evidence>
<keyword evidence="13" id="KW-0732">Signal</keyword>
<dbReference type="EC" id="2.4.1.-" evidence="12"/>
<reference evidence="14 15" key="1">
    <citation type="journal article" date="2021" name="DNA Res.">
        <title>Genome analysis of Candida subhashii reveals its hybrid nature and dual mitochondrial genome conformations.</title>
        <authorList>
            <person name="Mixao V."/>
            <person name="Hegedusova E."/>
            <person name="Saus E."/>
            <person name="Pryszcz L.P."/>
            <person name="Cillingova A."/>
            <person name="Nosek J."/>
            <person name="Gabaldon T."/>
        </authorList>
    </citation>
    <scope>NUCLEOTIDE SEQUENCE [LARGE SCALE GENOMIC DNA]</scope>
    <source>
        <strain evidence="14 15">CBS 10753</strain>
    </source>
</reference>
<evidence type="ECO:0000256" key="7">
    <source>
        <dbReference type="ARBA" id="ARBA00022679"/>
    </source>
</evidence>
<keyword evidence="5 12" id="KW-0337">GPI-anchor biosynthesis</keyword>
<accession>A0A8J5QFP2</accession>
<dbReference type="RefSeq" id="XP_049261035.1">
    <property type="nucleotide sequence ID" value="XM_049409865.1"/>
</dbReference>
<gene>
    <name evidence="14" type="ORF">J8A68_005764</name>
</gene>
<dbReference type="PANTHER" id="PTHR12468:SF2">
    <property type="entry name" value="GPI MANNOSYLTRANSFERASE 2"/>
    <property type="match status" value="1"/>
</dbReference>
<evidence type="ECO:0000256" key="11">
    <source>
        <dbReference type="ARBA" id="ARBA00023136"/>
    </source>
</evidence>
<comment type="caution">
    <text evidence="14">The sequence shown here is derived from an EMBL/GenBank/DDBJ whole genome shotgun (WGS) entry which is preliminary data.</text>
</comment>
<proteinExistence type="inferred from homology"/>
<feature type="transmembrane region" description="Helical" evidence="12">
    <location>
        <begin position="236"/>
        <end position="259"/>
    </location>
</feature>
<evidence type="ECO:0000256" key="6">
    <source>
        <dbReference type="ARBA" id="ARBA00022676"/>
    </source>
</evidence>
<evidence type="ECO:0000256" key="2">
    <source>
        <dbReference type="ARBA" id="ARBA00004687"/>
    </source>
</evidence>
<comment type="similarity">
    <text evidence="3 12">Belongs to the PIGV family.</text>
</comment>
<dbReference type="OrthoDB" id="10252502at2759"/>
<feature type="transmembrane region" description="Helical" evidence="12">
    <location>
        <begin position="107"/>
        <end position="127"/>
    </location>
</feature>
<feature type="transmembrane region" description="Helical" evidence="12">
    <location>
        <begin position="211"/>
        <end position="229"/>
    </location>
</feature>
<dbReference type="PANTHER" id="PTHR12468">
    <property type="entry name" value="GPI MANNOSYLTRANSFERASE 2"/>
    <property type="match status" value="1"/>
</dbReference>
<keyword evidence="15" id="KW-1185">Reference proteome</keyword>
<evidence type="ECO:0000256" key="13">
    <source>
        <dbReference type="SAM" id="SignalP"/>
    </source>
</evidence>
<keyword evidence="9 12" id="KW-0256">Endoplasmic reticulum</keyword>
<feature type="signal peptide" evidence="13">
    <location>
        <begin position="1"/>
        <end position="25"/>
    </location>
</feature>
<dbReference type="Pfam" id="PF04188">
    <property type="entry name" value="Mannosyl_trans2"/>
    <property type="match status" value="1"/>
</dbReference>
<comment type="caution">
    <text evidence="12">Lacks conserved residue(s) required for the propagation of feature annotation.</text>
</comment>
<evidence type="ECO:0000256" key="8">
    <source>
        <dbReference type="ARBA" id="ARBA00022692"/>
    </source>
</evidence>
<keyword evidence="10 12" id="KW-1133">Transmembrane helix</keyword>
<feature type="transmembrane region" description="Helical" evidence="12">
    <location>
        <begin position="380"/>
        <end position="399"/>
    </location>
</feature>
<keyword evidence="11 12" id="KW-0472">Membrane</keyword>
<dbReference type="GO" id="GO:0031501">
    <property type="term" value="C:mannosyltransferase complex"/>
    <property type="evidence" value="ECO:0007669"/>
    <property type="project" value="TreeGrafter"/>
</dbReference>
<protein>
    <recommendedName>
        <fullName evidence="4 12">GPI mannosyltransferase 2</fullName>
        <ecNumber evidence="12">2.4.1.-</ecNumber>
    </recommendedName>
</protein>
<evidence type="ECO:0000256" key="12">
    <source>
        <dbReference type="RuleBase" id="RU363112"/>
    </source>
</evidence>
<evidence type="ECO:0000256" key="10">
    <source>
        <dbReference type="ARBA" id="ARBA00022989"/>
    </source>
</evidence>
<evidence type="ECO:0000313" key="14">
    <source>
        <dbReference type="EMBL" id="KAG7660802.1"/>
    </source>
</evidence>
<sequence length="402" mass="47113">MSIPLWKLTKTFLLIKLIQLAIVYFTPCQFDTSSEIIINNLNTESPYPDVITTILKKLIVWDSVYFNDLFINTIKYEHTFVFSPGGWVALIRFLFKSESTTYFQLQFYSVLMSNLFHYLNMILLYQLTRITYDCRISELASIFMILSPAGIFLTGNYSENYSNFLTLLQIYLYFTSVNSQDFTKASNKSIRIRWKYIVSGIINGVNFTVRANSLLLGIIYLIDLYHFFIDWNIEECILSIITGGILFISFAGTNIYHYLLFCPGRGEWCNSTFPSLFQYSQDKYWNVGLFKYWTVNNIPNFLLVTPIIALNVYSIYYFYIHELPKYKRILSLVVVNGLIIIGGVFFWNTQILNRVTSFSPILYWTLAIEMRKGKKWVQYAMYYALMWNFIQSALFAAFMPPA</sequence>
<dbReference type="EMBL" id="JAGSYN010000274">
    <property type="protein sequence ID" value="KAG7660802.1"/>
    <property type="molecule type" value="Genomic_DNA"/>
</dbReference>
<dbReference type="Proteomes" id="UP000694255">
    <property type="component" value="Unassembled WGS sequence"/>
</dbReference>
<dbReference type="GO" id="GO:0000009">
    <property type="term" value="F:alpha-1,6-mannosyltransferase activity"/>
    <property type="evidence" value="ECO:0007669"/>
    <property type="project" value="InterPro"/>
</dbReference>
<comment type="function">
    <text evidence="12">Mannosyltransferase involved in glycosylphosphatidylinositol-anchor biosynthesis.</text>
</comment>
<feature type="transmembrane region" description="Helical" evidence="12">
    <location>
        <begin position="298"/>
        <end position="319"/>
    </location>
</feature>